<dbReference type="Pfam" id="PF13637">
    <property type="entry name" value="Ank_4"/>
    <property type="match status" value="2"/>
</dbReference>
<evidence type="ECO:0000256" key="8">
    <source>
        <dbReference type="PROSITE-ProRule" id="PRU00023"/>
    </source>
</evidence>
<keyword evidence="5 9" id="KW-1133">Transmembrane helix</keyword>
<feature type="repeat" description="ANK" evidence="8">
    <location>
        <begin position="157"/>
        <end position="189"/>
    </location>
</feature>
<comment type="caution">
    <text evidence="10">The sequence shown here is derived from an EMBL/GenBank/DDBJ whole genome shotgun (WGS) entry which is preliminary data.</text>
</comment>
<dbReference type="InterPro" id="IPR002110">
    <property type="entry name" value="Ankyrin_rpt"/>
</dbReference>
<keyword evidence="11" id="KW-1185">Reference proteome</keyword>
<feature type="transmembrane region" description="Helical" evidence="9">
    <location>
        <begin position="932"/>
        <end position="952"/>
    </location>
</feature>
<feature type="transmembrane region" description="Helical" evidence="9">
    <location>
        <begin position="825"/>
        <end position="844"/>
    </location>
</feature>
<dbReference type="Pfam" id="PF09815">
    <property type="entry name" value="XK-related"/>
    <property type="match status" value="1"/>
</dbReference>
<dbReference type="PANTHER" id="PTHR24166:SF48">
    <property type="entry name" value="PROTEIN VAPYRIN"/>
    <property type="match status" value="1"/>
</dbReference>
<dbReference type="Pfam" id="PF12796">
    <property type="entry name" value="Ank_2"/>
    <property type="match status" value="2"/>
</dbReference>
<dbReference type="PROSITE" id="PS50297">
    <property type="entry name" value="ANK_REP_REGION"/>
    <property type="match status" value="5"/>
</dbReference>
<feature type="transmembrane region" description="Helical" evidence="9">
    <location>
        <begin position="856"/>
        <end position="874"/>
    </location>
</feature>
<feature type="repeat" description="ANK" evidence="8">
    <location>
        <begin position="258"/>
        <end position="287"/>
    </location>
</feature>
<dbReference type="AlphaFoldDB" id="A0A5N5SP10"/>
<keyword evidence="6 8" id="KW-0040">ANK repeat</keyword>
<dbReference type="Gene3D" id="1.25.40.20">
    <property type="entry name" value="Ankyrin repeat-containing domain"/>
    <property type="match status" value="3"/>
</dbReference>
<dbReference type="InterPro" id="IPR050889">
    <property type="entry name" value="Dendritic_Spine_Reg/Scaffold"/>
</dbReference>
<feature type="repeat" description="ANK" evidence="8">
    <location>
        <begin position="352"/>
        <end position="384"/>
    </location>
</feature>
<dbReference type="InterPro" id="IPR018629">
    <property type="entry name" value="XK-rel"/>
</dbReference>
<evidence type="ECO:0000256" key="6">
    <source>
        <dbReference type="ARBA" id="ARBA00023043"/>
    </source>
</evidence>
<feature type="transmembrane region" description="Helical" evidence="9">
    <location>
        <begin position="626"/>
        <end position="649"/>
    </location>
</feature>
<feature type="transmembrane region" description="Helical" evidence="9">
    <location>
        <begin position="894"/>
        <end position="911"/>
    </location>
</feature>
<keyword evidence="3 9" id="KW-0812">Transmembrane</keyword>
<reference evidence="10 11" key="1">
    <citation type="journal article" date="2019" name="PLoS Biol.">
        <title>Sex chromosomes control vertical transmission of feminizing Wolbachia symbionts in an isopod.</title>
        <authorList>
            <person name="Becking T."/>
            <person name="Chebbi M.A."/>
            <person name="Giraud I."/>
            <person name="Moumen B."/>
            <person name="Laverre T."/>
            <person name="Caubet Y."/>
            <person name="Peccoud J."/>
            <person name="Gilbert C."/>
            <person name="Cordaux R."/>
        </authorList>
    </citation>
    <scope>NUCLEOTIDE SEQUENCE [LARGE SCALE GENOMIC DNA]</scope>
    <source>
        <strain evidence="10">ANa2</strain>
        <tissue evidence="10">Whole body excluding digestive tract and cuticle</tissue>
    </source>
</reference>
<dbReference type="InterPro" id="IPR036770">
    <property type="entry name" value="Ankyrin_rpt-contain_sf"/>
</dbReference>
<dbReference type="EMBL" id="SEYY01022085">
    <property type="protein sequence ID" value="KAB7495815.1"/>
    <property type="molecule type" value="Genomic_DNA"/>
</dbReference>
<proteinExistence type="inferred from homology"/>
<dbReference type="SMART" id="SM00248">
    <property type="entry name" value="ANK"/>
    <property type="match status" value="10"/>
</dbReference>
<feature type="repeat" description="ANK" evidence="8">
    <location>
        <begin position="288"/>
        <end position="320"/>
    </location>
</feature>
<evidence type="ECO:0000256" key="2">
    <source>
        <dbReference type="ARBA" id="ARBA00008789"/>
    </source>
</evidence>
<feature type="repeat" description="ANK" evidence="8">
    <location>
        <begin position="190"/>
        <end position="216"/>
    </location>
</feature>
<comment type="similarity">
    <text evidence="2 9">Belongs to the XK family.</text>
</comment>
<evidence type="ECO:0000256" key="1">
    <source>
        <dbReference type="ARBA" id="ARBA00004141"/>
    </source>
</evidence>
<dbReference type="OrthoDB" id="6339901at2759"/>
<keyword evidence="7 9" id="KW-0472">Membrane</keyword>
<evidence type="ECO:0000256" key="3">
    <source>
        <dbReference type="ARBA" id="ARBA00022692"/>
    </source>
</evidence>
<dbReference type="PANTHER" id="PTHR24166">
    <property type="entry name" value="ROLLING PEBBLES, ISOFORM B"/>
    <property type="match status" value="1"/>
</dbReference>
<dbReference type="PROSITE" id="PS50088">
    <property type="entry name" value="ANK_REPEAT"/>
    <property type="match status" value="6"/>
</dbReference>
<sequence length="1070" mass="122761">MEGSMDYHDGQIWSNSLKNNLCRVSSAEVLSLTQRESFAFIDSKPPKFSTIWNDEENFDQLFRAVCEGDLQYIQEIKMSSSETNRALNLACKKDFNHGEVIKILLSSRKIPKLPKVEFQNNCVPLLHFASICGCVSSVKALVNNEFVKVNLNEGDQDHWRPLHYSVSQRNHEISRFLLENGADPNAEGLYKMCPLHIAAYKEDIEMVHLLLDFGANPKKFVSVNAPRYSFSFEDFNLERKNSRILPLAVFYNSRVFSTLLHWAVVKGSTELVQKMIEKGSSIDTHDIEGFTPLGLALTEGKSEMVKYFGEIGVELSDEDKNWRRIKNEEMGLRVVNILERTTLDEFDCSNKEGFSLLHLAASYGFLNLLNRLLSLGVNPNLETCRGETPLFYAVESNQQACMQQLLKAGGNIFHISKKKSSILHTAAKFNNFAAIDEILSRITKDKKLDVNMADEKGFTAIYYAINKGRYDIVQRFVQYCVSNSIHVKATQHETLLQFYTERNILDQYDNNIVRVLELEKALHKSKTSAEKCIRLQLGTTYASTKAREQLQAMYDSTDLQLNFWYVWLTLSCFLLPSALYFLDVYTDVVLAVEYLNDYIEISGQEDVIKRPFELMFRNITESQSKINFTLTVFFLLCPMIFLGIWNFYIHLTQQDIFPGFNKMPRIQRGILYFFLFTTPLGPIVSFMENTYAQIHYMTKTSEISVNHLDEDASVIQPSGDRLREYYNLKHVSQMRVAINNVMEASLESAFQLVLQLYILGTQYNDLKQLHFGDITLGSILSLSPTNDSETRLSKQVLSVLISLVSLTWSFTAYHRFSKLGGLRILWSLPLLFAIFFQIISRAIACTVFTLAYTWRIFVVLGVHYLIVFIAKVMLEKKTQAPRNFLFGCSYIRPYFYVILGTFTSTFVYFRIQRPQEERDYISPRHSSFFIQTFFLVLAFVENVVLFGVGLSHLEYKDYDSVFRIVSGILFMTSFIIGVVLQYVYYACFGHPWVNINGPSVEKMKNGDTVISFYKEGGETQCVIHSCRSCSQTFVETVDDYYMPSKSPCSSPAIIIDQPAINGKKCTKNIK</sequence>
<feature type="repeat" description="ANK" evidence="8">
    <location>
        <begin position="385"/>
        <end position="417"/>
    </location>
</feature>
<evidence type="ECO:0000313" key="11">
    <source>
        <dbReference type="Proteomes" id="UP000326759"/>
    </source>
</evidence>
<evidence type="ECO:0000256" key="5">
    <source>
        <dbReference type="ARBA" id="ARBA00022989"/>
    </source>
</evidence>
<comment type="subcellular location">
    <subcellularLocation>
        <location evidence="1 9">Membrane</location>
        <topology evidence="1 9">Multi-pass membrane protein</topology>
    </subcellularLocation>
</comment>
<feature type="transmembrane region" description="Helical" evidence="9">
    <location>
        <begin position="796"/>
        <end position="813"/>
    </location>
</feature>
<dbReference type="SUPFAM" id="SSF48403">
    <property type="entry name" value="Ankyrin repeat"/>
    <property type="match status" value="2"/>
</dbReference>
<feature type="transmembrane region" description="Helical" evidence="9">
    <location>
        <begin position="669"/>
        <end position="687"/>
    </location>
</feature>
<feature type="transmembrane region" description="Helical" evidence="9">
    <location>
        <begin position="563"/>
        <end position="582"/>
    </location>
</feature>
<feature type="transmembrane region" description="Helical" evidence="9">
    <location>
        <begin position="964"/>
        <end position="985"/>
    </location>
</feature>
<keyword evidence="4" id="KW-0677">Repeat</keyword>
<gene>
    <name evidence="10" type="ORF">Anas_03816</name>
</gene>
<evidence type="ECO:0000313" key="10">
    <source>
        <dbReference type="EMBL" id="KAB7495815.1"/>
    </source>
</evidence>
<name>A0A5N5SP10_9CRUS</name>
<evidence type="ECO:0000256" key="4">
    <source>
        <dbReference type="ARBA" id="ARBA00022737"/>
    </source>
</evidence>
<dbReference type="GO" id="GO:0005886">
    <property type="term" value="C:plasma membrane"/>
    <property type="evidence" value="ECO:0007669"/>
    <property type="project" value="UniProtKB-ARBA"/>
</dbReference>
<protein>
    <recommendedName>
        <fullName evidence="9">XK-related protein</fullName>
    </recommendedName>
</protein>
<dbReference type="Proteomes" id="UP000326759">
    <property type="component" value="Unassembled WGS sequence"/>
</dbReference>
<evidence type="ECO:0000256" key="9">
    <source>
        <dbReference type="RuleBase" id="RU910716"/>
    </source>
</evidence>
<accession>A0A5N5SP10</accession>
<evidence type="ECO:0000256" key="7">
    <source>
        <dbReference type="ARBA" id="ARBA00023136"/>
    </source>
</evidence>
<organism evidence="10 11">
    <name type="scientific">Armadillidium nasatum</name>
    <dbReference type="NCBI Taxonomy" id="96803"/>
    <lineage>
        <taxon>Eukaryota</taxon>
        <taxon>Metazoa</taxon>
        <taxon>Ecdysozoa</taxon>
        <taxon>Arthropoda</taxon>
        <taxon>Crustacea</taxon>
        <taxon>Multicrustacea</taxon>
        <taxon>Malacostraca</taxon>
        <taxon>Eumalacostraca</taxon>
        <taxon>Peracarida</taxon>
        <taxon>Isopoda</taxon>
        <taxon>Oniscidea</taxon>
        <taxon>Crinocheta</taxon>
        <taxon>Armadillidiidae</taxon>
        <taxon>Armadillidium</taxon>
    </lineage>
</organism>